<dbReference type="Pfam" id="PF00078">
    <property type="entry name" value="RVT_1"/>
    <property type="match status" value="1"/>
</dbReference>
<dbReference type="SUPFAM" id="SSF56672">
    <property type="entry name" value="DNA/RNA polymerases"/>
    <property type="match status" value="1"/>
</dbReference>
<accession>A0A4Y2HXY2</accession>
<dbReference type="GO" id="GO:0003676">
    <property type="term" value="F:nucleic acid binding"/>
    <property type="evidence" value="ECO:0007669"/>
    <property type="project" value="InterPro"/>
</dbReference>
<feature type="domain" description="CCHC-type" evidence="2">
    <location>
        <begin position="220"/>
        <end position="233"/>
    </location>
</feature>
<proteinExistence type="predicted"/>
<feature type="domain" description="RNase H type-1" evidence="3">
    <location>
        <begin position="953"/>
        <end position="1080"/>
    </location>
</feature>
<dbReference type="AlphaFoldDB" id="A0A4Y2HXY2"/>
<dbReference type="Gene3D" id="3.30.420.10">
    <property type="entry name" value="Ribonuclease H-like superfamily/Ribonuclease H"/>
    <property type="match status" value="1"/>
</dbReference>
<keyword evidence="5" id="KW-1185">Reference proteome</keyword>
<dbReference type="InterPro" id="IPR005135">
    <property type="entry name" value="Endo/exonuclease/phosphatase"/>
</dbReference>
<dbReference type="Proteomes" id="UP000499080">
    <property type="component" value="Unassembled WGS sequence"/>
</dbReference>
<dbReference type="PROSITE" id="PS50158">
    <property type="entry name" value="ZF_CCHC"/>
    <property type="match status" value="1"/>
</dbReference>
<evidence type="ECO:0000256" key="1">
    <source>
        <dbReference type="PROSITE-ProRule" id="PRU00047"/>
    </source>
</evidence>
<dbReference type="GO" id="GO:0042575">
    <property type="term" value="C:DNA polymerase complex"/>
    <property type="evidence" value="ECO:0007669"/>
    <property type="project" value="UniProtKB-ARBA"/>
</dbReference>
<dbReference type="Gene3D" id="4.10.60.10">
    <property type="entry name" value="Zinc finger, CCHC-type"/>
    <property type="match status" value="1"/>
</dbReference>
<dbReference type="Pfam" id="PF14529">
    <property type="entry name" value="Exo_endo_phos_2"/>
    <property type="match status" value="1"/>
</dbReference>
<dbReference type="SMART" id="SM00343">
    <property type="entry name" value="ZnF_C2HC"/>
    <property type="match status" value="2"/>
</dbReference>
<protein>
    <recommendedName>
        <fullName evidence="6">Retrovirus-related Pol polyprotein from type-1 retrotransposable element R1</fullName>
    </recommendedName>
</protein>
<dbReference type="GO" id="GO:0071897">
    <property type="term" value="P:DNA biosynthetic process"/>
    <property type="evidence" value="ECO:0007669"/>
    <property type="project" value="UniProtKB-ARBA"/>
</dbReference>
<evidence type="ECO:0000313" key="4">
    <source>
        <dbReference type="EMBL" id="GBM70367.1"/>
    </source>
</evidence>
<evidence type="ECO:0000259" key="2">
    <source>
        <dbReference type="PROSITE" id="PS50158"/>
    </source>
</evidence>
<sequence>MVRSRLWGRRVLGSILMGRHLMGRVSALETKKDKPSYAQVLEKPRDRDRSRSRIRKQYNVMIYPKSEQSSEHTRREVQYKISPSKSAFRVNGVKNLRKGGIMVNTPTEEDINKLIQEFVKLDELSTKYEITRPTLKTPSIIIFNVVENTTEAELISGLKEQNDELVNSELICRTSFPARIGRNWIVSLDPASFHEIMKKKKINFNWTRLNFKENLKLTQCFKCARFGHVAKFCNDDEFKDSPGICMNCGDKDHKQNDCVKEASCKNCLRHNQKFKSKHDTKHASNASTCKIRVKEIDLQKSLNDPYYWENKVIDFPATFRTYFVSSRPLAGFIISNPNLSVFPIRVSRKLVVLKITLRDEDWIFATLYCPLSHNISDDLDNLTPLIIQNPNFKTILLGDFNAKSPLWGPSDRNKRGEILTHFADQFDFTIVNDSNSLPTFIGPMGNSWIDLLLIRNLEINHISGWKIDDRITFSDHQIMDFFLCCTTTKTNSKTLNWSLDKLNFLDFKVHLNEFLDKCKKYDIDFEDSIDLIQNQLIKVCSMSRKKARNKERRDAVWWNTELEIQRSYTRALRRRFQSTYSPDLRLRRQVKFKCELAKYTKMIAEAKRTSFRNFLKDIVKVNTFDSFYRLIKHNTNLFKDLGCIKLADGSFTTSFGQSLQAILFHHFPILDSIQTCVNSGNNTFPKITYDELKFVLNEISPNKAPGPDGLTHGVIKQMINTDPEWFLQIFNNCLLKGIFPKCWKRTKVALIPKEGKDLSLPSSYRPICLLPTWGKLLDKIITQRLSYELERSEKLHQNQFGFRKQKSTLLALDKFLTYIKNAKSSKFIPLALSLDMSNAFNSVNWLDIVNCLIEDGVSAYLINIIGDFLSHRKIIDSENKIDFYYSKGVPQGSSLGPVLWLVIADRLLRRLDDSGISIENREYTVREFDIINPYAFPLWDVTPFSWKISKLSCEKCKTIYTDGSGLGGNIGSGLICFDEEENILWQEEVRLNDEASVFLAEAFAIKLALLRVQDNERLKIFTDSQSVFQSLESSQIHASVILDIKNILKNKKCIEFYWVKAHIGIRGNEMADVLAKNATRRENIDHIVKIPKSWVNHQFKLLTLNKWQQRWEGSQNSRFLFGMMPNINTKRCYGDFFINQILTTHGCFPQHQHRLFGKSPDCFCGRDFGTITHYVYGCSRYNNIREKFFPRNFPSLGILELVTHFSAKKGLRLIVQDLFELSVSTL</sequence>
<dbReference type="PROSITE" id="PS50879">
    <property type="entry name" value="RNASE_H_1"/>
    <property type="match status" value="1"/>
</dbReference>
<dbReference type="InterPro" id="IPR001878">
    <property type="entry name" value="Znf_CCHC"/>
</dbReference>
<dbReference type="SUPFAM" id="SSF56219">
    <property type="entry name" value="DNase I-like"/>
    <property type="match status" value="1"/>
</dbReference>
<dbReference type="Pfam" id="PF00075">
    <property type="entry name" value="RNase_H"/>
    <property type="match status" value="1"/>
</dbReference>
<dbReference type="InterPro" id="IPR012337">
    <property type="entry name" value="RNaseH-like_sf"/>
</dbReference>
<comment type="caution">
    <text evidence="4">The sequence shown here is derived from an EMBL/GenBank/DDBJ whole genome shotgun (WGS) entry which is preliminary data.</text>
</comment>
<dbReference type="InterPro" id="IPR036875">
    <property type="entry name" value="Znf_CCHC_sf"/>
</dbReference>
<dbReference type="InterPro" id="IPR043502">
    <property type="entry name" value="DNA/RNA_pol_sf"/>
</dbReference>
<dbReference type="SUPFAM" id="SSF57756">
    <property type="entry name" value="Retrovirus zinc finger-like domains"/>
    <property type="match status" value="1"/>
</dbReference>
<dbReference type="CDD" id="cd09276">
    <property type="entry name" value="Rnase_HI_RT_non_LTR"/>
    <property type="match status" value="1"/>
</dbReference>
<reference evidence="4 5" key="1">
    <citation type="journal article" date="2019" name="Sci. Rep.">
        <title>Orb-weaving spider Araneus ventricosus genome elucidates the spidroin gene catalogue.</title>
        <authorList>
            <person name="Kono N."/>
            <person name="Nakamura H."/>
            <person name="Ohtoshi R."/>
            <person name="Moran D.A.P."/>
            <person name="Shinohara A."/>
            <person name="Yoshida Y."/>
            <person name="Fujiwara M."/>
            <person name="Mori M."/>
            <person name="Tomita M."/>
            <person name="Arakawa K."/>
        </authorList>
    </citation>
    <scope>NUCLEOTIDE SEQUENCE [LARGE SCALE GENOMIC DNA]</scope>
</reference>
<dbReference type="OrthoDB" id="6437148at2759"/>
<dbReference type="Gene3D" id="3.60.10.10">
    <property type="entry name" value="Endonuclease/exonuclease/phosphatase"/>
    <property type="match status" value="1"/>
</dbReference>
<evidence type="ECO:0000259" key="3">
    <source>
        <dbReference type="PROSITE" id="PS50879"/>
    </source>
</evidence>
<evidence type="ECO:0000313" key="5">
    <source>
        <dbReference type="Proteomes" id="UP000499080"/>
    </source>
</evidence>
<name>A0A4Y2HXY2_ARAVE</name>
<gene>
    <name evidence="4" type="primary">R1A1-elementORF2_491</name>
    <name evidence="4" type="ORF">AVEN_2237_1</name>
</gene>
<dbReference type="InterPro" id="IPR000477">
    <property type="entry name" value="RT_dom"/>
</dbReference>
<dbReference type="CDD" id="cd01650">
    <property type="entry name" value="RT_nLTR_like"/>
    <property type="match status" value="1"/>
</dbReference>
<dbReference type="EMBL" id="BGPR01104640">
    <property type="protein sequence ID" value="GBM70367.1"/>
    <property type="molecule type" value="Genomic_DNA"/>
</dbReference>
<dbReference type="InterPro" id="IPR036691">
    <property type="entry name" value="Endo/exonu/phosph_ase_sf"/>
</dbReference>
<dbReference type="InterPro" id="IPR036397">
    <property type="entry name" value="RNaseH_sf"/>
</dbReference>
<keyword evidence="1" id="KW-0479">Metal-binding</keyword>
<dbReference type="GO" id="GO:0008270">
    <property type="term" value="F:zinc ion binding"/>
    <property type="evidence" value="ECO:0007669"/>
    <property type="project" value="UniProtKB-KW"/>
</dbReference>
<organism evidence="4 5">
    <name type="scientific">Araneus ventricosus</name>
    <name type="common">Orbweaver spider</name>
    <name type="synonym">Epeira ventricosa</name>
    <dbReference type="NCBI Taxonomy" id="182803"/>
    <lineage>
        <taxon>Eukaryota</taxon>
        <taxon>Metazoa</taxon>
        <taxon>Ecdysozoa</taxon>
        <taxon>Arthropoda</taxon>
        <taxon>Chelicerata</taxon>
        <taxon>Arachnida</taxon>
        <taxon>Araneae</taxon>
        <taxon>Araneomorphae</taxon>
        <taxon>Entelegynae</taxon>
        <taxon>Araneoidea</taxon>
        <taxon>Araneidae</taxon>
        <taxon>Araneus</taxon>
    </lineage>
</organism>
<dbReference type="InterPro" id="IPR002156">
    <property type="entry name" value="RNaseH_domain"/>
</dbReference>
<dbReference type="SUPFAM" id="SSF53098">
    <property type="entry name" value="Ribonuclease H-like"/>
    <property type="match status" value="1"/>
</dbReference>
<keyword evidence="1" id="KW-0862">Zinc</keyword>
<keyword evidence="1" id="KW-0863">Zinc-finger</keyword>
<evidence type="ECO:0008006" key="6">
    <source>
        <dbReference type="Google" id="ProtNLM"/>
    </source>
</evidence>
<dbReference type="GO" id="GO:0004523">
    <property type="term" value="F:RNA-DNA hybrid ribonuclease activity"/>
    <property type="evidence" value="ECO:0007669"/>
    <property type="project" value="InterPro"/>
</dbReference>
<dbReference type="PANTHER" id="PTHR19446">
    <property type="entry name" value="REVERSE TRANSCRIPTASES"/>
    <property type="match status" value="1"/>
</dbReference>